<evidence type="ECO:0000256" key="1">
    <source>
        <dbReference type="SAM" id="Phobius"/>
    </source>
</evidence>
<keyword evidence="1" id="KW-1133">Transmembrane helix</keyword>
<dbReference type="EMBL" id="WNDS01000001">
    <property type="protein sequence ID" value="KAF1017205.1"/>
    <property type="molecule type" value="Genomic_DNA"/>
</dbReference>
<dbReference type="Proteomes" id="UP000487117">
    <property type="component" value="Unassembled WGS sequence"/>
</dbReference>
<feature type="transmembrane region" description="Helical" evidence="1">
    <location>
        <begin position="42"/>
        <end position="63"/>
    </location>
</feature>
<reference evidence="3" key="1">
    <citation type="journal article" date="2020" name="MBio">
        <title>Horizontal gene transfer to a defensive symbiont with a reduced genome amongst a multipartite beetle microbiome.</title>
        <authorList>
            <person name="Waterworth S.C."/>
            <person name="Florez L.V."/>
            <person name="Rees E.R."/>
            <person name="Hertweck C."/>
            <person name="Kaltenpoth M."/>
            <person name="Kwan J.C."/>
        </authorList>
    </citation>
    <scope>NUCLEOTIDE SEQUENCE [LARGE SCALE GENOMIC DNA]</scope>
</reference>
<gene>
    <name evidence="2" type="ORF">GAK31_00464</name>
</gene>
<protein>
    <recommendedName>
        <fullName evidence="4">Transmembrane protein</fullName>
    </recommendedName>
</protein>
<name>A0A7V8FJD9_STEMA</name>
<organism evidence="2 3">
    <name type="scientific">Stenotrophomonas maltophilia</name>
    <name type="common">Pseudomonas maltophilia</name>
    <name type="synonym">Xanthomonas maltophilia</name>
    <dbReference type="NCBI Taxonomy" id="40324"/>
    <lineage>
        <taxon>Bacteria</taxon>
        <taxon>Pseudomonadati</taxon>
        <taxon>Pseudomonadota</taxon>
        <taxon>Gammaproteobacteria</taxon>
        <taxon>Lysobacterales</taxon>
        <taxon>Lysobacteraceae</taxon>
        <taxon>Stenotrophomonas</taxon>
        <taxon>Stenotrophomonas maltophilia group</taxon>
    </lineage>
</organism>
<accession>A0A7V8FJD9</accession>
<feature type="transmembrane region" description="Helical" evidence="1">
    <location>
        <begin position="102"/>
        <end position="118"/>
    </location>
</feature>
<evidence type="ECO:0000313" key="3">
    <source>
        <dbReference type="Proteomes" id="UP000487117"/>
    </source>
</evidence>
<comment type="caution">
    <text evidence="2">The sequence shown here is derived from an EMBL/GenBank/DDBJ whole genome shotgun (WGS) entry which is preliminary data.</text>
</comment>
<sequence length="119" mass="13009">MRQVLACFSFSWLIVAGVLHFAIDVVAQFVRGVRAPGPETTLYYGLHSSYALGLVLYGSLGLLVSRQAPALLNHWPVLALTALAAAGWLSLAFFFIEYWPPRMLIGVFAVLVLSMIAAR</sequence>
<proteinExistence type="predicted"/>
<keyword evidence="1" id="KW-0812">Transmembrane</keyword>
<dbReference type="AlphaFoldDB" id="A0A7V8FJD9"/>
<feature type="transmembrane region" description="Helical" evidence="1">
    <location>
        <begin position="75"/>
        <end position="96"/>
    </location>
</feature>
<keyword evidence="1" id="KW-0472">Membrane</keyword>
<evidence type="ECO:0008006" key="4">
    <source>
        <dbReference type="Google" id="ProtNLM"/>
    </source>
</evidence>
<evidence type="ECO:0000313" key="2">
    <source>
        <dbReference type="EMBL" id="KAF1017205.1"/>
    </source>
</evidence>